<dbReference type="NCBIfam" id="TIGR00105">
    <property type="entry name" value="L31"/>
    <property type="match status" value="1"/>
</dbReference>
<dbReference type="EMBL" id="JACKSJ010000188">
    <property type="protein sequence ID" value="MCV7172556.1"/>
    <property type="molecule type" value="Genomic_DNA"/>
</dbReference>
<dbReference type="Proteomes" id="UP001140293">
    <property type="component" value="Unassembled WGS sequence"/>
</dbReference>
<dbReference type="RefSeq" id="WP_264014732.1">
    <property type="nucleotide sequence ID" value="NZ_JACKSJ010000188.1"/>
</dbReference>
<organism evidence="4 5">
    <name type="scientific">[Mycobacterium] manitobense</name>
    <dbReference type="NCBI Taxonomy" id="190147"/>
    <lineage>
        <taxon>Bacteria</taxon>
        <taxon>Bacillati</taxon>
        <taxon>Actinomycetota</taxon>
        <taxon>Actinomycetes</taxon>
        <taxon>Mycobacteriales</taxon>
        <taxon>Mycobacteriaceae</taxon>
        <taxon>Mycolicibacterium</taxon>
    </lineage>
</organism>
<keyword evidence="1 3" id="KW-0689">Ribosomal protein</keyword>
<evidence type="ECO:0000313" key="5">
    <source>
        <dbReference type="Proteomes" id="UP001140293"/>
    </source>
</evidence>
<dbReference type="Gene3D" id="4.10.830.30">
    <property type="entry name" value="Ribosomal protein L31"/>
    <property type="match status" value="1"/>
</dbReference>
<gene>
    <name evidence="4" type="ORF">H7I41_21800</name>
</gene>
<comment type="similarity">
    <text evidence="3">Belongs to the bacterial ribosomal protein bL31 family.</text>
</comment>
<evidence type="ECO:0000256" key="2">
    <source>
        <dbReference type="ARBA" id="ARBA00023274"/>
    </source>
</evidence>
<dbReference type="GO" id="GO:0006412">
    <property type="term" value="P:translation"/>
    <property type="evidence" value="ECO:0007669"/>
    <property type="project" value="InterPro"/>
</dbReference>
<dbReference type="InterPro" id="IPR034704">
    <property type="entry name" value="Ribosomal_bL28/bL31-like_sf"/>
</dbReference>
<evidence type="ECO:0000256" key="1">
    <source>
        <dbReference type="ARBA" id="ARBA00022980"/>
    </source>
</evidence>
<dbReference type="InterPro" id="IPR027493">
    <property type="entry name" value="Ribosomal_bL31_B"/>
</dbReference>
<reference evidence="4" key="2">
    <citation type="journal article" date="2022" name="BMC Genomics">
        <title>Comparative genome analysis of mycobacteria focusing on tRNA and non-coding RNA.</title>
        <authorList>
            <person name="Behra P.R.K."/>
            <person name="Pettersson B.M.F."/>
            <person name="Ramesh M."/>
            <person name="Das S."/>
            <person name="Dasgupta S."/>
            <person name="Kirsebom L.A."/>
        </authorList>
    </citation>
    <scope>NUCLEOTIDE SEQUENCE</scope>
    <source>
        <strain evidence="4">DSM 44615</strain>
    </source>
</reference>
<dbReference type="PANTHER" id="PTHR33280:SF1">
    <property type="entry name" value="LARGE RIBOSOMAL SUBUNIT PROTEIN BL31C"/>
    <property type="match status" value="1"/>
</dbReference>
<dbReference type="PRINTS" id="PR01249">
    <property type="entry name" value="RIBOSOMALL31"/>
</dbReference>
<dbReference type="GO" id="GO:0003735">
    <property type="term" value="F:structural constituent of ribosome"/>
    <property type="evidence" value="ECO:0007669"/>
    <property type="project" value="InterPro"/>
</dbReference>
<dbReference type="PROSITE" id="PS01143">
    <property type="entry name" value="RIBOSOMAL_L31"/>
    <property type="match status" value="1"/>
</dbReference>
<reference evidence="4" key="1">
    <citation type="submission" date="2020-07" db="EMBL/GenBank/DDBJ databases">
        <authorList>
            <person name="Pettersson B.M.F."/>
            <person name="Behra P.R.K."/>
            <person name="Ramesh M."/>
            <person name="Das S."/>
            <person name="Dasgupta S."/>
            <person name="Kirsebom L.A."/>
        </authorList>
    </citation>
    <scope>NUCLEOTIDE SEQUENCE</scope>
    <source>
        <strain evidence="4">DSM 44615</strain>
    </source>
</reference>
<dbReference type="InterPro" id="IPR002150">
    <property type="entry name" value="Ribosomal_bL31"/>
</dbReference>
<keyword evidence="5" id="KW-1185">Reference proteome</keyword>
<dbReference type="PANTHER" id="PTHR33280">
    <property type="entry name" value="50S RIBOSOMAL PROTEIN L31, CHLOROPLASTIC"/>
    <property type="match status" value="1"/>
</dbReference>
<evidence type="ECO:0000256" key="3">
    <source>
        <dbReference type="RuleBase" id="RU000564"/>
    </source>
</evidence>
<dbReference type="GO" id="GO:0005840">
    <property type="term" value="C:ribosome"/>
    <property type="evidence" value="ECO:0007669"/>
    <property type="project" value="UniProtKB-KW"/>
</dbReference>
<sequence>MKTGIHPDYHPVVFQDANTGAAFLTRSTITSSRATEWVTPEGVHTYPLVVVEVSADSHPFWTGTQRHTDSAGQIEKFHRRYGRRAGSR</sequence>
<evidence type="ECO:0000313" key="4">
    <source>
        <dbReference type="EMBL" id="MCV7172556.1"/>
    </source>
</evidence>
<dbReference type="NCBIfam" id="NF002462">
    <property type="entry name" value="PRK01678.1"/>
    <property type="match status" value="1"/>
</dbReference>
<dbReference type="AlphaFoldDB" id="A0A9X2YSD6"/>
<dbReference type="InterPro" id="IPR042105">
    <property type="entry name" value="Ribosomal_bL31_sf"/>
</dbReference>
<proteinExistence type="inferred from homology"/>
<comment type="caution">
    <text evidence="4">The sequence shown here is derived from an EMBL/GenBank/DDBJ whole genome shotgun (WGS) entry which is preliminary data.</text>
</comment>
<protein>
    <recommendedName>
        <fullName evidence="3">50S ribosomal protein L31</fullName>
    </recommendedName>
</protein>
<dbReference type="Pfam" id="PF01197">
    <property type="entry name" value="Ribosomal_L31"/>
    <property type="match status" value="1"/>
</dbReference>
<keyword evidence="2 3" id="KW-0687">Ribonucleoprotein</keyword>
<accession>A0A9X2YSD6</accession>
<dbReference type="GO" id="GO:1990904">
    <property type="term" value="C:ribonucleoprotein complex"/>
    <property type="evidence" value="ECO:0007669"/>
    <property type="project" value="UniProtKB-KW"/>
</dbReference>
<dbReference type="SUPFAM" id="SSF143800">
    <property type="entry name" value="L28p-like"/>
    <property type="match status" value="1"/>
</dbReference>
<name>A0A9X2YSD6_9MYCO</name>